<sequence length="125" mass="14166">MKIVHYEANAPWIGRMKCPNPKCGKETPAWQSSGMSDSCPHFFCDTCSNVIHREQDHALLYEMNHQELLDRIAATLPDCPCGVGLFLVQTQVSELQDRVRAPMGCSEKVECTFYANLGWFLLDSR</sequence>
<proteinExistence type="predicted"/>
<reference evidence="1" key="1">
    <citation type="journal article" date="1990" name="Antimicrob. Agents Chemother.">
        <title>The dhfrI trimethoprim resistance gene of Tn7 can be found at specific sites in other genetic surroundings.</title>
        <authorList>
            <person name="Sundstroem L."/>
            <person name="Skoeld O."/>
        </authorList>
    </citation>
    <scope>NUCLEOTIDE SEQUENCE</scope>
</reference>
<dbReference type="EMBL" id="X17477">
    <property type="protein sequence ID" value="CAA35510.1"/>
    <property type="molecule type" value="Genomic_DNA"/>
</dbReference>
<evidence type="ECO:0000313" key="1">
    <source>
        <dbReference type="EMBL" id="CAA35510.1"/>
    </source>
</evidence>
<organism evidence="1">
    <name type="scientific">Plasmid pLMO150</name>
    <dbReference type="NCBI Taxonomy" id="28411"/>
    <lineage>
        <taxon>other sequences</taxon>
        <taxon>plasmids</taxon>
    </lineage>
</organism>
<name>Q51878_9ZZZZ</name>
<protein>
    <submittedName>
        <fullName evidence="1">E1 gene product</fullName>
    </submittedName>
</protein>
<accession>Q51878</accession>
<dbReference type="AlphaFoldDB" id="Q51878"/>